<dbReference type="EMBL" id="LT969427">
    <property type="protein sequence ID" value="SOV11331.1"/>
    <property type="molecule type" value="Genomic_DNA"/>
</dbReference>
<proteinExistence type="predicted"/>
<organism evidence="2 3">
    <name type="scientific">Plasmodium gaboni</name>
    <dbReference type="NCBI Taxonomy" id="647221"/>
    <lineage>
        <taxon>Eukaryota</taxon>
        <taxon>Sar</taxon>
        <taxon>Alveolata</taxon>
        <taxon>Apicomplexa</taxon>
        <taxon>Aconoidasida</taxon>
        <taxon>Haemosporida</taxon>
        <taxon>Plasmodiidae</taxon>
        <taxon>Plasmodium</taxon>
        <taxon>Plasmodium (Laverania)</taxon>
    </lineage>
</organism>
<dbReference type="PANTHER" id="PTHR11895">
    <property type="entry name" value="TRANSAMIDASE"/>
    <property type="match status" value="1"/>
</dbReference>
<dbReference type="InterPro" id="IPR000120">
    <property type="entry name" value="Amidase"/>
</dbReference>
<gene>
    <name evidence="2" type="ORF">PGABG01_0413900</name>
</gene>
<protein>
    <submittedName>
        <fullName evidence="2">Glutamyl-tRNA(Gln) amidotransferase subunit A, putative</fullName>
    </submittedName>
</protein>
<keyword evidence="3" id="KW-1185">Reference proteome</keyword>
<sequence length="750" mass="87477">MYLFFLIKIFYIIIIFFNIEKVNKYKSSCISLIKNNKLIRTPCFDYSKNCTSEINNNVHTLLCIENKKKRKKRKKEKNIIYIYQINKKCEHKKCGLMKKKCFLAFIPRNQKINNILINKHNNKNKKTVLLNDKKKKNIYNVIEKKHDYYYYYNKHDSYDELNSSEIYQIRKEILNSPKNKLKDIFKKHITNKICNHNINKYNSFTYIYSKDNIYKQLDRLYNMYEKWDALNKQNKSQQLNRIKKLPKLFGVPIVLKDNIITKGIPTKAGSQILLKYIPTYNSTVVKKLKKYGAIIIGKTHMDEFAMGSCTNKSKNPFNEPILSCGGSSGGSASCVGSRIFNCSINTDTGGSIRTPAALCGCIGFKPSYGRISRYGIIPYNEETDVVGFIVNNVFDCSILLDALCGKDDRDITTINIEEMAEKEMENDNKCDDNINCGDNIKCGDSPISQNKKQNNQNHGKRKMKFFPLLKKYYFSNTFHSNTPLKNITFGYMNENDLKEYFVDNNIYDNYIYVIESMKKLGSSFKKIELPNLIDYCYLYYLYSMTIANSNLSRINGINYNMDNINNESNFIKNIRSNLIDDNVLSRIISGSIISSHFQNKKNDIKNIFHIMKQHLIYKLKEIFKNDINYILLPSLPRSNNLKDYDHNNINYTNEHKIQTNDINNNKNNITHGYNKYMKEIFSVISSISGFPSMVIPVGTFTKQFNEPLSFQIIGDNLNELGLLKVALAYKQHMQVNKKLYENLKMHQKDK</sequence>
<accession>A0ABY1UI18</accession>
<reference evidence="2" key="1">
    <citation type="submission" date="2016-09" db="EMBL/GenBank/DDBJ databases">
        <authorList>
            <consortium name="Pathogen Informatics"/>
            <person name="Sun Q."/>
            <person name="Inoue M."/>
        </authorList>
    </citation>
    <scope>NUCLEOTIDE SEQUENCE</scope>
</reference>
<feature type="domain" description="Amidase" evidence="1">
    <location>
        <begin position="478"/>
        <end position="722"/>
    </location>
</feature>
<dbReference type="SUPFAM" id="SSF75304">
    <property type="entry name" value="Amidase signature (AS) enzymes"/>
    <property type="match status" value="1"/>
</dbReference>
<name>A0ABY1UI18_9APIC</name>
<dbReference type="PANTHER" id="PTHR11895:SF7">
    <property type="entry name" value="GLUTAMYL-TRNA(GLN) AMIDOTRANSFERASE SUBUNIT A, MITOCHONDRIAL"/>
    <property type="match status" value="1"/>
</dbReference>
<dbReference type="Proteomes" id="UP000831156">
    <property type="component" value="Chromosome 4"/>
</dbReference>
<dbReference type="Pfam" id="PF01425">
    <property type="entry name" value="Amidase"/>
    <property type="match status" value="2"/>
</dbReference>
<dbReference type="Gene3D" id="3.90.1300.10">
    <property type="entry name" value="Amidase signature (AS) domain"/>
    <property type="match status" value="1"/>
</dbReference>
<dbReference type="InterPro" id="IPR036928">
    <property type="entry name" value="AS_sf"/>
</dbReference>
<evidence type="ECO:0000259" key="1">
    <source>
        <dbReference type="Pfam" id="PF01425"/>
    </source>
</evidence>
<dbReference type="InterPro" id="IPR023631">
    <property type="entry name" value="Amidase_dom"/>
</dbReference>
<feature type="domain" description="Amidase" evidence="1">
    <location>
        <begin position="228"/>
        <end position="424"/>
    </location>
</feature>
<evidence type="ECO:0000313" key="2">
    <source>
        <dbReference type="EMBL" id="SOV11331.1"/>
    </source>
</evidence>
<evidence type="ECO:0000313" key="3">
    <source>
        <dbReference type="Proteomes" id="UP000831156"/>
    </source>
</evidence>